<dbReference type="EMBL" id="QFXE01000001">
    <property type="protein sequence ID" value="RDH88514.1"/>
    <property type="molecule type" value="Genomic_DNA"/>
</dbReference>
<dbReference type="GO" id="GO:0031956">
    <property type="term" value="F:medium-chain fatty acid-CoA ligase activity"/>
    <property type="evidence" value="ECO:0007669"/>
    <property type="project" value="TreeGrafter"/>
</dbReference>
<proteinExistence type="inferred from homology"/>
<dbReference type="InterPro" id="IPR000873">
    <property type="entry name" value="AMP-dep_synth/lig_dom"/>
</dbReference>
<dbReference type="Pfam" id="PF00501">
    <property type="entry name" value="AMP-binding"/>
    <property type="match status" value="1"/>
</dbReference>
<dbReference type="GO" id="GO:0006631">
    <property type="term" value="P:fatty acid metabolic process"/>
    <property type="evidence" value="ECO:0007669"/>
    <property type="project" value="TreeGrafter"/>
</dbReference>
<evidence type="ECO:0000313" key="3">
    <source>
        <dbReference type="EMBL" id="RDH88514.1"/>
    </source>
</evidence>
<comment type="caution">
    <text evidence="3">The sequence shown here is derived from an EMBL/GenBank/DDBJ whole genome shotgun (WGS) entry which is preliminary data.</text>
</comment>
<evidence type="ECO:0000313" key="4">
    <source>
        <dbReference type="Proteomes" id="UP000254771"/>
    </source>
</evidence>
<organism evidence="3 4">
    <name type="scientific">endosymbiont of Escarpia spicata</name>
    <dbReference type="NCBI Taxonomy" id="2200908"/>
    <lineage>
        <taxon>Bacteria</taxon>
        <taxon>Pseudomonadati</taxon>
        <taxon>Pseudomonadota</taxon>
        <taxon>Gammaproteobacteria</taxon>
        <taxon>sulfur-oxidizing symbionts</taxon>
    </lineage>
</organism>
<evidence type="ECO:0000259" key="2">
    <source>
        <dbReference type="Pfam" id="PF00501"/>
    </source>
</evidence>
<accession>A0A370DTH7</accession>
<gene>
    <name evidence="3" type="ORF">DIZ78_00845</name>
</gene>
<dbReference type="InterPro" id="IPR045851">
    <property type="entry name" value="AMP-bd_C_sf"/>
</dbReference>
<dbReference type="PANTHER" id="PTHR43201">
    <property type="entry name" value="ACYL-COA SYNTHETASE"/>
    <property type="match status" value="1"/>
</dbReference>
<feature type="domain" description="AMP-dependent synthetase/ligase" evidence="2">
    <location>
        <begin position="113"/>
        <end position="297"/>
    </location>
</feature>
<dbReference type="Gene3D" id="3.30.300.30">
    <property type="match status" value="1"/>
</dbReference>
<dbReference type="AlphaFoldDB" id="A0A370DTH7"/>
<evidence type="ECO:0000256" key="1">
    <source>
        <dbReference type="ARBA" id="ARBA00006432"/>
    </source>
</evidence>
<dbReference type="SUPFAM" id="SSF56801">
    <property type="entry name" value="Acetyl-CoA synthetase-like"/>
    <property type="match status" value="1"/>
</dbReference>
<dbReference type="PANTHER" id="PTHR43201:SF8">
    <property type="entry name" value="ACYL-COA SYNTHETASE FAMILY MEMBER 3"/>
    <property type="match status" value="1"/>
</dbReference>
<reference evidence="3 4" key="1">
    <citation type="journal article" date="2018" name="ISME J.">
        <title>Endosymbiont genomes yield clues of tubeworm success.</title>
        <authorList>
            <person name="Li Y."/>
            <person name="Liles M.R."/>
            <person name="Halanych K.M."/>
        </authorList>
    </citation>
    <scope>NUCLEOTIDE SEQUENCE [LARGE SCALE GENOMIC DNA]</scope>
    <source>
        <strain evidence="3">A1462</strain>
    </source>
</reference>
<dbReference type="Proteomes" id="UP000254771">
    <property type="component" value="Unassembled WGS sequence"/>
</dbReference>
<protein>
    <submittedName>
        <fullName evidence="3">Beta-hydroxyacyl-ACP dehydratase</fullName>
    </submittedName>
</protein>
<comment type="similarity">
    <text evidence="1">Belongs to the ATP-dependent AMP-binding enzyme family.</text>
</comment>
<sequence>MNHLPLTTSADPGRTVAWRNNEPCSLSRLLMDARTLAGQLPDRSCLINLCENRYRFLVGLIAGILKGQKIVLPPGRANEDLKRLQQRYESIYCLTDTDTRQADIEIHRYVDPVCSDPLEQAIPEVPSAKPLFELFTSGSTGKATPHQKSWGTLWEGARLTGERLGLDNLTQAAVLATVPPQHMFGLEASILLPLRWGLSVSSEQPLFAADIAASLEKLPTPRILVTTPFHLRNCVEEGIKLPQTAFILSATSTLSPTLAAQAEKLFDTQALEIYGSTETGAIATRRPALESDWSLLPGITLNQESKAWRVTAAHLRKSILLSDRLKKTSEHQFILLGRDSDMVKIAGKRASLEDLNLRLQSLDGVEDGIFFLPDQRSASVPRLTAFVVSNSLDEQEITQALREQLDPAFLPRPLFKVDRLPRNATGKIPQSALVTLFKQCGAKQ</sequence>
<keyword evidence="4" id="KW-1185">Reference proteome</keyword>
<dbReference type="InterPro" id="IPR042099">
    <property type="entry name" value="ANL_N_sf"/>
</dbReference>
<name>A0A370DTH7_9GAMM</name>
<dbReference type="Gene3D" id="3.40.50.12780">
    <property type="entry name" value="N-terminal domain of ligase-like"/>
    <property type="match status" value="1"/>
</dbReference>